<dbReference type="Proteomes" id="UP000295560">
    <property type="component" value="Unassembled WGS sequence"/>
</dbReference>
<evidence type="ECO:0000313" key="6">
    <source>
        <dbReference type="EMBL" id="TCK27875.1"/>
    </source>
</evidence>
<accession>A0A4R1I2M5</accession>
<sequence>MTWLDVLIVLILIGAAITGFRKLGGSGRAGALLGLLVGAGLCAGFGIRLAAFGTDPSSRQVLFWVGVVAGLLLGSIIGGFLGGLLSRVLAAGRLTIVDRALGALAGVAGALLVLWLLVTVVPVLLGPGPLEPINAVITTLGGHSTFLEAFGNSLPTTAADVQRLLTGTPSA</sequence>
<evidence type="ECO:0000256" key="2">
    <source>
        <dbReference type="ARBA" id="ARBA00022692"/>
    </source>
</evidence>
<keyword evidence="2 5" id="KW-0812">Transmembrane</keyword>
<comment type="caution">
    <text evidence="6">The sequence shown here is derived from an EMBL/GenBank/DDBJ whole genome shotgun (WGS) entry which is preliminary data.</text>
</comment>
<feature type="transmembrane region" description="Helical" evidence="5">
    <location>
        <begin position="101"/>
        <end position="125"/>
    </location>
</feature>
<gene>
    <name evidence="6" type="ORF">EV378_3757</name>
</gene>
<dbReference type="EMBL" id="SMFZ01000001">
    <property type="protein sequence ID" value="TCK27875.1"/>
    <property type="molecule type" value="Genomic_DNA"/>
</dbReference>
<comment type="subcellular location">
    <subcellularLocation>
        <location evidence="1">Membrane</location>
        <topology evidence="1">Multi-pass membrane protein</topology>
    </subcellularLocation>
</comment>
<evidence type="ECO:0000313" key="7">
    <source>
        <dbReference type="Proteomes" id="UP000295560"/>
    </source>
</evidence>
<dbReference type="Pfam" id="PF02674">
    <property type="entry name" value="Colicin_V"/>
    <property type="match status" value="1"/>
</dbReference>
<dbReference type="GO" id="GO:0009403">
    <property type="term" value="P:toxin biosynthetic process"/>
    <property type="evidence" value="ECO:0007669"/>
    <property type="project" value="InterPro"/>
</dbReference>
<evidence type="ECO:0000256" key="3">
    <source>
        <dbReference type="ARBA" id="ARBA00022989"/>
    </source>
</evidence>
<protein>
    <submittedName>
        <fullName evidence="6">Colicin V production protein</fullName>
    </submittedName>
</protein>
<dbReference type="GO" id="GO:0016020">
    <property type="term" value="C:membrane"/>
    <property type="evidence" value="ECO:0007669"/>
    <property type="project" value="UniProtKB-SubCell"/>
</dbReference>
<dbReference type="InterPro" id="IPR003825">
    <property type="entry name" value="Colicin-V_CvpA"/>
</dbReference>
<dbReference type="RefSeq" id="WP_165922334.1">
    <property type="nucleotide sequence ID" value="NZ_SMFZ01000001.1"/>
</dbReference>
<dbReference type="AlphaFoldDB" id="A0A4R1I2M5"/>
<keyword evidence="3 5" id="KW-1133">Transmembrane helix</keyword>
<feature type="transmembrane region" description="Helical" evidence="5">
    <location>
        <begin position="31"/>
        <end position="51"/>
    </location>
</feature>
<reference evidence="6 7" key="1">
    <citation type="submission" date="2019-03" db="EMBL/GenBank/DDBJ databases">
        <title>Sequencing the genomes of 1000 actinobacteria strains.</title>
        <authorList>
            <person name="Klenk H.-P."/>
        </authorList>
    </citation>
    <scope>NUCLEOTIDE SEQUENCE [LARGE SCALE GENOMIC DNA]</scope>
    <source>
        <strain evidence="6 7">DSM 44969</strain>
    </source>
</reference>
<feature type="transmembrane region" description="Helical" evidence="5">
    <location>
        <begin position="6"/>
        <end position="24"/>
    </location>
</feature>
<keyword evidence="4 5" id="KW-0472">Membrane</keyword>
<keyword evidence="7" id="KW-1185">Reference proteome</keyword>
<evidence type="ECO:0000256" key="4">
    <source>
        <dbReference type="ARBA" id="ARBA00023136"/>
    </source>
</evidence>
<organism evidence="6 7">
    <name type="scientific">Pseudonocardia endophytica</name>
    <dbReference type="NCBI Taxonomy" id="401976"/>
    <lineage>
        <taxon>Bacteria</taxon>
        <taxon>Bacillati</taxon>
        <taxon>Actinomycetota</taxon>
        <taxon>Actinomycetes</taxon>
        <taxon>Pseudonocardiales</taxon>
        <taxon>Pseudonocardiaceae</taxon>
        <taxon>Pseudonocardia</taxon>
    </lineage>
</organism>
<evidence type="ECO:0000256" key="1">
    <source>
        <dbReference type="ARBA" id="ARBA00004141"/>
    </source>
</evidence>
<feature type="transmembrane region" description="Helical" evidence="5">
    <location>
        <begin position="63"/>
        <end position="89"/>
    </location>
</feature>
<name>A0A4R1I2M5_PSEEN</name>
<proteinExistence type="predicted"/>
<evidence type="ECO:0000256" key="5">
    <source>
        <dbReference type="SAM" id="Phobius"/>
    </source>
</evidence>